<organism evidence="5 6">
    <name type="scientific">Actinoplanes sandaracinus</name>
    <dbReference type="NCBI Taxonomy" id="3045177"/>
    <lineage>
        <taxon>Bacteria</taxon>
        <taxon>Bacillati</taxon>
        <taxon>Actinomycetota</taxon>
        <taxon>Actinomycetes</taxon>
        <taxon>Micromonosporales</taxon>
        <taxon>Micromonosporaceae</taxon>
        <taxon>Actinoplanes</taxon>
    </lineage>
</organism>
<feature type="domain" description="Peptidase M16 N-terminal" evidence="3">
    <location>
        <begin position="16"/>
        <end position="126"/>
    </location>
</feature>
<accession>A0ABT6WHC2</accession>
<dbReference type="InterPro" id="IPR011249">
    <property type="entry name" value="Metalloenz_LuxS/M16"/>
</dbReference>
<keyword evidence="6" id="KW-1185">Reference proteome</keyword>
<evidence type="ECO:0000256" key="2">
    <source>
        <dbReference type="SAM" id="MobiDB-lite"/>
    </source>
</evidence>
<protein>
    <submittedName>
        <fullName evidence="5">Insulinase family protein</fullName>
    </submittedName>
</protein>
<dbReference type="Proteomes" id="UP001241758">
    <property type="component" value="Unassembled WGS sequence"/>
</dbReference>
<evidence type="ECO:0000313" key="5">
    <source>
        <dbReference type="EMBL" id="MDI6099137.1"/>
    </source>
</evidence>
<dbReference type="InterPro" id="IPR050361">
    <property type="entry name" value="MPP/UQCRC_Complex"/>
</dbReference>
<reference evidence="5 6" key="1">
    <citation type="submission" date="2023-05" db="EMBL/GenBank/DDBJ databases">
        <title>Actinoplanes sp. NEAU-A12 genome sequencing.</title>
        <authorList>
            <person name="Wang Z.-S."/>
        </authorList>
    </citation>
    <scope>NUCLEOTIDE SEQUENCE [LARGE SCALE GENOMIC DNA]</scope>
    <source>
        <strain evidence="5 6">NEAU-A12</strain>
    </source>
</reference>
<dbReference type="PANTHER" id="PTHR11851">
    <property type="entry name" value="METALLOPROTEASE"/>
    <property type="match status" value="1"/>
</dbReference>
<comment type="caution">
    <text evidence="5">The sequence shown here is derived from an EMBL/GenBank/DDBJ whole genome shotgun (WGS) entry which is preliminary data.</text>
</comment>
<dbReference type="PANTHER" id="PTHR11851:SF49">
    <property type="entry name" value="MITOCHONDRIAL-PROCESSING PEPTIDASE SUBUNIT ALPHA"/>
    <property type="match status" value="1"/>
</dbReference>
<dbReference type="SUPFAM" id="SSF63411">
    <property type="entry name" value="LuxS/MPP-like metallohydrolase"/>
    <property type="match status" value="2"/>
</dbReference>
<dbReference type="InterPro" id="IPR007863">
    <property type="entry name" value="Peptidase_M16_C"/>
</dbReference>
<sequence>MTTALISPIRPYVRADPRWRIAAVSLAVGAGHRADREGHRGLAHLSEHLVMRHRPTAHGPDLFAWLEGVGGIAEAHTWPDHSAFTLLVPPAAVGEAIQRFAAAMPGPAAQQVMAEEIDKIEEEIDALGPGRGFPWGLAAAALYGGDPVPADGFGLRADLRRLSVEQVSVHQRAHYVPVNSALAVVGDIRPRQVQRLIDQVYAGSSAPPAPGAAPAPRAGTRTVRRPGEPPAVLLAYPMPDLHQDPASYLATVMLTAVVARRVQATVPSPVRIGFRAGMFGAAFHARHADLALAHVRGGPETAHSALRGYVDRVLLQVGAGPVHRSEMERAADTLRLHLLEDLDGPDGHASMAARAALLWPAVGPPHHLTEQIRVLPPDAVSRAAERLTAGPVAEIRVIGSPP</sequence>
<dbReference type="InterPro" id="IPR011765">
    <property type="entry name" value="Pept_M16_N"/>
</dbReference>
<dbReference type="Gene3D" id="3.30.830.10">
    <property type="entry name" value="Metalloenzyme, LuxS/M16 peptidase-like"/>
    <property type="match status" value="2"/>
</dbReference>
<dbReference type="RefSeq" id="WP_282759154.1">
    <property type="nucleotide sequence ID" value="NZ_JASCTH010000006.1"/>
</dbReference>
<evidence type="ECO:0000259" key="3">
    <source>
        <dbReference type="Pfam" id="PF00675"/>
    </source>
</evidence>
<evidence type="ECO:0000313" key="6">
    <source>
        <dbReference type="Proteomes" id="UP001241758"/>
    </source>
</evidence>
<gene>
    <name evidence="5" type="ORF">QLQ12_11065</name>
</gene>
<proteinExistence type="inferred from homology"/>
<name>A0ABT6WHC2_9ACTN</name>
<comment type="similarity">
    <text evidence="1">Belongs to the peptidase M16 family.</text>
</comment>
<feature type="domain" description="Peptidase M16 C-terminal" evidence="4">
    <location>
        <begin position="162"/>
        <end position="255"/>
    </location>
</feature>
<dbReference type="Pfam" id="PF00675">
    <property type="entry name" value="Peptidase_M16"/>
    <property type="match status" value="1"/>
</dbReference>
<dbReference type="Pfam" id="PF05193">
    <property type="entry name" value="Peptidase_M16_C"/>
    <property type="match status" value="1"/>
</dbReference>
<feature type="region of interest" description="Disordered" evidence="2">
    <location>
        <begin position="204"/>
        <end position="224"/>
    </location>
</feature>
<evidence type="ECO:0000259" key="4">
    <source>
        <dbReference type="Pfam" id="PF05193"/>
    </source>
</evidence>
<evidence type="ECO:0000256" key="1">
    <source>
        <dbReference type="ARBA" id="ARBA00007261"/>
    </source>
</evidence>
<dbReference type="EMBL" id="JASCTH010000006">
    <property type="protein sequence ID" value="MDI6099137.1"/>
    <property type="molecule type" value="Genomic_DNA"/>
</dbReference>